<dbReference type="SUPFAM" id="SSF51126">
    <property type="entry name" value="Pectin lyase-like"/>
    <property type="match status" value="1"/>
</dbReference>
<feature type="transmembrane region" description="Helical" evidence="1">
    <location>
        <begin position="369"/>
        <end position="387"/>
    </location>
</feature>
<dbReference type="InterPro" id="IPR011050">
    <property type="entry name" value="Pectin_lyase_fold/virulence"/>
</dbReference>
<dbReference type="Proteomes" id="UP001208689">
    <property type="component" value="Chromosome"/>
</dbReference>
<reference evidence="3" key="1">
    <citation type="submission" date="2022-09" db="EMBL/GenBank/DDBJ databases">
        <title>Actin cytoskeleton and complex cell architecture in an #Asgard archaeon.</title>
        <authorList>
            <person name="Ponce Toledo R.I."/>
            <person name="Schleper C."/>
            <person name="Rodrigues Oliveira T."/>
            <person name="Wollweber F."/>
            <person name="Xu J."/>
            <person name="Rittmann S."/>
            <person name="Klingl A."/>
            <person name="Pilhofer M."/>
        </authorList>
    </citation>
    <scope>NUCLEOTIDE SEQUENCE</scope>
    <source>
        <strain evidence="3">B-35</strain>
    </source>
</reference>
<feature type="domain" description="Periplasmic copper-binding protein NosD beta helix" evidence="2">
    <location>
        <begin position="99"/>
        <end position="246"/>
    </location>
</feature>
<dbReference type="InterPro" id="IPR007742">
    <property type="entry name" value="NosD_dom"/>
</dbReference>
<evidence type="ECO:0000313" key="4">
    <source>
        <dbReference type="Proteomes" id="UP001208689"/>
    </source>
</evidence>
<evidence type="ECO:0000313" key="3">
    <source>
        <dbReference type="EMBL" id="UYP48704.1"/>
    </source>
</evidence>
<dbReference type="EMBL" id="CP104013">
    <property type="protein sequence ID" value="UYP48704.1"/>
    <property type="molecule type" value="Genomic_DNA"/>
</dbReference>
<name>A0ABY6I1Y7_9ARCH</name>
<keyword evidence="1" id="KW-1133">Transmembrane helix</keyword>
<proteinExistence type="predicted"/>
<gene>
    <name evidence="3" type="ORF">NEF87_004989</name>
</gene>
<keyword evidence="1" id="KW-0472">Membrane</keyword>
<sequence>MKQKHNYIAIFSILLTIFFSFSLLDIKNTEVTSLRSGELNEATIFSSSTQLSTPLIIDGSATGLNANNWTKAIQDGWVTGQGTSTDPYLIDAIEVDTANLGNALTIQNSKNVYFVINNSEFNAGDDYSALELVNTANGTITGSSFAGSKHGIFLNGGTMQNTISQNKIRENDYGIKFGFMSMANMIMSNGISDNDIFGAFSEPSASNNMISMNYFLRNPIHAKDNSSIGNMWNLTMMGNFWDDYNGEDKDTNSIGDDPYAITGEIKDFLPIFNHDPMIMPIMNHSYIFESTENIVNWTVFDMISFDAFYEVYQNGELILSGDDWTPEEIVINIDGLEVGSYNFTLIVFDGLGGINSNQIDVSVVNNNNMLYVFIGILVVFVGILLFIKIRKG</sequence>
<dbReference type="InterPro" id="IPR012334">
    <property type="entry name" value="Pectin_lyas_fold"/>
</dbReference>
<feature type="transmembrane region" description="Helical" evidence="1">
    <location>
        <begin position="7"/>
        <end position="24"/>
    </location>
</feature>
<dbReference type="Pfam" id="PF05048">
    <property type="entry name" value="NosD"/>
    <property type="match status" value="1"/>
</dbReference>
<keyword evidence="1" id="KW-0812">Transmembrane</keyword>
<accession>A0ABY6I1Y7</accession>
<evidence type="ECO:0000259" key="2">
    <source>
        <dbReference type="Pfam" id="PF05048"/>
    </source>
</evidence>
<evidence type="ECO:0000256" key="1">
    <source>
        <dbReference type="SAM" id="Phobius"/>
    </source>
</evidence>
<protein>
    <recommendedName>
        <fullName evidence="2">Periplasmic copper-binding protein NosD beta helix domain-containing protein</fullName>
    </recommendedName>
</protein>
<keyword evidence="4" id="KW-1185">Reference proteome</keyword>
<dbReference type="Gene3D" id="2.160.20.10">
    <property type="entry name" value="Single-stranded right-handed beta-helix, Pectin lyase-like"/>
    <property type="match status" value="1"/>
</dbReference>
<organism evidence="3 4">
    <name type="scientific">Candidatus Lokiarchaeum ossiferum</name>
    <dbReference type="NCBI Taxonomy" id="2951803"/>
    <lineage>
        <taxon>Archaea</taxon>
        <taxon>Promethearchaeati</taxon>
        <taxon>Promethearchaeota</taxon>
        <taxon>Promethearchaeia</taxon>
        <taxon>Promethearchaeales</taxon>
        <taxon>Promethearchaeaceae</taxon>
        <taxon>Candidatus Lokiarchaeum</taxon>
    </lineage>
</organism>